<reference evidence="4 5" key="1">
    <citation type="journal article" date="2016" name="Genome Biol. Evol.">
        <title>Divergent and convergent evolution of fungal pathogenicity.</title>
        <authorList>
            <person name="Shang Y."/>
            <person name="Xiao G."/>
            <person name="Zheng P."/>
            <person name="Cen K."/>
            <person name="Zhan S."/>
            <person name="Wang C."/>
        </authorList>
    </citation>
    <scope>NUCLEOTIDE SEQUENCE [LARGE SCALE GENOMIC DNA]</scope>
    <source>
        <strain evidence="4 5">ARSEF 2679</strain>
    </source>
</reference>
<dbReference type="Pfam" id="PF00566">
    <property type="entry name" value="RabGAP-TBC"/>
    <property type="match status" value="1"/>
</dbReference>
<dbReference type="PANTHER" id="PTHR20913:SF7">
    <property type="entry name" value="RE60063P"/>
    <property type="match status" value="1"/>
</dbReference>
<dbReference type="PANTHER" id="PTHR20913">
    <property type="entry name" value="TBC1 DOMAIN FAMILY MEMBER 20/GTPASE"/>
    <property type="match status" value="1"/>
</dbReference>
<evidence type="ECO:0000259" key="3">
    <source>
        <dbReference type="PROSITE" id="PS50086"/>
    </source>
</evidence>
<dbReference type="RefSeq" id="XP_018705893.1">
    <property type="nucleotide sequence ID" value="XM_018847004.1"/>
</dbReference>
<evidence type="ECO:0000256" key="2">
    <source>
        <dbReference type="SAM" id="MobiDB-lite"/>
    </source>
</evidence>
<evidence type="ECO:0000313" key="4">
    <source>
        <dbReference type="EMBL" id="OAA69023.1"/>
    </source>
</evidence>
<dbReference type="GeneID" id="30019690"/>
<dbReference type="AlphaFoldDB" id="A0A168APS8"/>
<dbReference type="GO" id="GO:0005096">
    <property type="term" value="F:GTPase activator activity"/>
    <property type="evidence" value="ECO:0007669"/>
    <property type="project" value="UniProtKB-KW"/>
</dbReference>
<protein>
    <submittedName>
        <fullName evidence="4">RabGAP/TBC</fullName>
    </submittedName>
</protein>
<dbReference type="InterPro" id="IPR045913">
    <property type="entry name" value="TBC20/Gyp8-like"/>
</dbReference>
<dbReference type="EMBL" id="AZHB01000006">
    <property type="protein sequence ID" value="OAA69023.1"/>
    <property type="molecule type" value="Genomic_DNA"/>
</dbReference>
<dbReference type="PROSITE" id="PS50086">
    <property type="entry name" value="TBC_RABGAP"/>
    <property type="match status" value="1"/>
</dbReference>
<dbReference type="OrthoDB" id="206700at2759"/>
<keyword evidence="5" id="KW-1185">Reference proteome</keyword>
<gene>
    <name evidence="4" type="ORF">ISF_03398</name>
</gene>
<dbReference type="InterPro" id="IPR035969">
    <property type="entry name" value="Rab-GAP_TBC_sf"/>
</dbReference>
<dbReference type="SUPFAM" id="SSF47923">
    <property type="entry name" value="Ypt/Rab-GAP domain of gyp1p"/>
    <property type="match status" value="1"/>
</dbReference>
<dbReference type="InterPro" id="IPR000195">
    <property type="entry name" value="Rab-GAP-TBC_dom"/>
</dbReference>
<feature type="region of interest" description="Disordered" evidence="2">
    <location>
        <begin position="1"/>
        <end position="31"/>
    </location>
</feature>
<dbReference type="GO" id="GO:0005789">
    <property type="term" value="C:endoplasmic reticulum membrane"/>
    <property type="evidence" value="ECO:0007669"/>
    <property type="project" value="TreeGrafter"/>
</dbReference>
<feature type="domain" description="Rab-GAP TBC" evidence="3">
    <location>
        <begin position="64"/>
        <end position="268"/>
    </location>
</feature>
<accession>A0A168APS8</accession>
<dbReference type="Gene3D" id="1.10.472.80">
    <property type="entry name" value="Ypt/Rab-GAP domain of gyp1p, domain 3"/>
    <property type="match status" value="1"/>
</dbReference>
<organism evidence="4 5">
    <name type="scientific">Cordyceps fumosorosea (strain ARSEF 2679)</name>
    <name type="common">Isaria fumosorosea</name>
    <dbReference type="NCBI Taxonomy" id="1081104"/>
    <lineage>
        <taxon>Eukaryota</taxon>
        <taxon>Fungi</taxon>
        <taxon>Dikarya</taxon>
        <taxon>Ascomycota</taxon>
        <taxon>Pezizomycotina</taxon>
        <taxon>Sordariomycetes</taxon>
        <taxon>Hypocreomycetidae</taxon>
        <taxon>Hypocreales</taxon>
        <taxon>Cordycipitaceae</taxon>
        <taxon>Cordyceps</taxon>
    </lineage>
</organism>
<comment type="caution">
    <text evidence="4">The sequence shown here is derived from an EMBL/GenBank/DDBJ whole genome shotgun (WGS) entry which is preliminary data.</text>
</comment>
<dbReference type="GO" id="GO:0006888">
    <property type="term" value="P:endoplasmic reticulum to Golgi vesicle-mediated transport"/>
    <property type="evidence" value="ECO:0007669"/>
    <property type="project" value="TreeGrafter"/>
</dbReference>
<dbReference type="Proteomes" id="UP000076744">
    <property type="component" value="Unassembled WGS sequence"/>
</dbReference>
<name>A0A168APS8_CORFA</name>
<dbReference type="STRING" id="1081104.A0A168APS8"/>
<dbReference type="SMART" id="SM00164">
    <property type="entry name" value="TBC"/>
    <property type="match status" value="1"/>
</dbReference>
<keyword evidence="1" id="KW-0343">GTPase activation</keyword>
<evidence type="ECO:0000256" key="1">
    <source>
        <dbReference type="ARBA" id="ARBA00022468"/>
    </source>
</evidence>
<evidence type="ECO:0000313" key="5">
    <source>
        <dbReference type="Proteomes" id="UP000076744"/>
    </source>
</evidence>
<dbReference type="Gene3D" id="1.10.8.1310">
    <property type="match status" value="1"/>
</dbReference>
<proteinExistence type="predicted"/>
<sequence length="427" mass="47760">MNHESDDDAAVSTHPEKITASAGADAGAVKTDRVNQAKQDDIRAACVDVDIPELQRLAESPGGFLTDGLRRLAWPILLGLPVLSTNDEPLSASEHGDDTHDDNDYGGWKELPRHREEDQVQLDVNRSFVYYPTNLSESALSRRRAQLSALICSVLRAHPYLCYFQGYHDICQVLLLVLRPTTTATECLARLSLLRIRDFMLPNLGPTTAQLRLLPDLLERVADPALRRHRIAALDPFYALAGTLTMYSHNIEGYRDIARLFDALLAREPVFSVYLFAQIILDRRDELLAVAADDEDGCSDMLHVVLARVPAEMDIDGLVRRAAAVFKQHPPETLPAWRRISPASALKTARDHPRRAAAQSLADGEAFFDRQARELRWLDRRNALLKVAWAYRRPARAVGVAVAVGLVAFYMRRNPALINHVLSFLAR</sequence>